<proteinExistence type="inferred from homology"/>
<protein>
    <submittedName>
        <fullName evidence="7">Uncharacterized protein</fullName>
    </submittedName>
</protein>
<gene>
    <name evidence="7" type="ORF">Dsin_004272</name>
</gene>
<keyword evidence="5" id="KW-0472">Membrane</keyword>
<comment type="similarity">
    <text evidence="6">Belongs to the Hyccin family.</text>
</comment>
<evidence type="ECO:0000256" key="3">
    <source>
        <dbReference type="ARBA" id="ARBA00022475"/>
    </source>
</evidence>
<evidence type="ECO:0000313" key="8">
    <source>
        <dbReference type="Proteomes" id="UP001281410"/>
    </source>
</evidence>
<organism evidence="7 8">
    <name type="scientific">Dipteronia sinensis</name>
    <dbReference type="NCBI Taxonomy" id="43782"/>
    <lineage>
        <taxon>Eukaryota</taxon>
        <taxon>Viridiplantae</taxon>
        <taxon>Streptophyta</taxon>
        <taxon>Embryophyta</taxon>
        <taxon>Tracheophyta</taxon>
        <taxon>Spermatophyta</taxon>
        <taxon>Magnoliopsida</taxon>
        <taxon>eudicotyledons</taxon>
        <taxon>Gunneridae</taxon>
        <taxon>Pentapetalae</taxon>
        <taxon>rosids</taxon>
        <taxon>malvids</taxon>
        <taxon>Sapindales</taxon>
        <taxon>Sapindaceae</taxon>
        <taxon>Hippocastanoideae</taxon>
        <taxon>Acereae</taxon>
        <taxon>Dipteronia</taxon>
    </lineage>
</organism>
<evidence type="ECO:0000313" key="7">
    <source>
        <dbReference type="EMBL" id="KAK3232391.1"/>
    </source>
</evidence>
<dbReference type="PANTHER" id="PTHR31220:SF1">
    <property type="entry name" value="GH21176P"/>
    <property type="match status" value="1"/>
</dbReference>
<dbReference type="AlphaFoldDB" id="A0AAE0B963"/>
<evidence type="ECO:0000256" key="5">
    <source>
        <dbReference type="ARBA" id="ARBA00023136"/>
    </source>
</evidence>
<keyword evidence="4" id="KW-0963">Cytoplasm</keyword>
<dbReference type="InterPro" id="IPR018619">
    <property type="entry name" value="Hyccin"/>
</dbReference>
<evidence type="ECO:0000256" key="1">
    <source>
        <dbReference type="ARBA" id="ARBA00004236"/>
    </source>
</evidence>
<evidence type="ECO:0000256" key="2">
    <source>
        <dbReference type="ARBA" id="ARBA00004514"/>
    </source>
</evidence>
<comment type="subcellular location">
    <subcellularLocation>
        <location evidence="1">Cell membrane</location>
    </subcellularLocation>
    <subcellularLocation>
        <location evidence="2">Cytoplasm</location>
        <location evidence="2">Cytosol</location>
    </subcellularLocation>
</comment>
<dbReference type="GO" id="GO:0005829">
    <property type="term" value="C:cytosol"/>
    <property type="evidence" value="ECO:0007669"/>
    <property type="project" value="UniProtKB-SubCell"/>
</dbReference>
<keyword evidence="3" id="KW-1003">Cell membrane</keyword>
<dbReference type="Proteomes" id="UP001281410">
    <property type="component" value="Unassembled WGS sequence"/>
</dbReference>
<dbReference type="GO" id="GO:0046854">
    <property type="term" value="P:phosphatidylinositol phosphate biosynthetic process"/>
    <property type="evidence" value="ECO:0007669"/>
    <property type="project" value="TreeGrafter"/>
</dbReference>
<sequence length="86" mass="9701">MSNISYAGKALLVHIPDLSQPSLYHTPRHKAPIRDSKSAGIGILSPLLETQIVVKSTKRAFILGTSFECYYKHISDMSTWYKLEFC</sequence>
<dbReference type="EMBL" id="JANJYJ010000001">
    <property type="protein sequence ID" value="KAK3232391.1"/>
    <property type="molecule type" value="Genomic_DNA"/>
</dbReference>
<evidence type="ECO:0000256" key="6">
    <source>
        <dbReference type="ARBA" id="ARBA00034482"/>
    </source>
</evidence>
<dbReference type="Pfam" id="PF09790">
    <property type="entry name" value="Hyccin"/>
    <property type="match status" value="1"/>
</dbReference>
<reference evidence="7" key="1">
    <citation type="journal article" date="2023" name="Plant J.">
        <title>Genome sequences and population genomics provide insights into the demographic history, inbreeding, and mutation load of two 'living fossil' tree species of Dipteronia.</title>
        <authorList>
            <person name="Feng Y."/>
            <person name="Comes H.P."/>
            <person name="Chen J."/>
            <person name="Zhu S."/>
            <person name="Lu R."/>
            <person name="Zhang X."/>
            <person name="Li P."/>
            <person name="Qiu J."/>
            <person name="Olsen K.M."/>
            <person name="Qiu Y."/>
        </authorList>
    </citation>
    <scope>NUCLEOTIDE SEQUENCE</scope>
    <source>
        <strain evidence="7">NBL</strain>
    </source>
</reference>
<evidence type="ECO:0000256" key="4">
    <source>
        <dbReference type="ARBA" id="ARBA00022490"/>
    </source>
</evidence>
<name>A0AAE0B963_9ROSI</name>
<comment type="caution">
    <text evidence="7">The sequence shown here is derived from an EMBL/GenBank/DDBJ whole genome shotgun (WGS) entry which is preliminary data.</text>
</comment>
<keyword evidence="8" id="KW-1185">Reference proteome</keyword>
<accession>A0AAE0B963</accession>
<dbReference type="PANTHER" id="PTHR31220">
    <property type="entry name" value="HYCCIN RELATED"/>
    <property type="match status" value="1"/>
</dbReference>
<dbReference type="GO" id="GO:0005886">
    <property type="term" value="C:plasma membrane"/>
    <property type="evidence" value="ECO:0007669"/>
    <property type="project" value="UniProtKB-SubCell"/>
</dbReference>
<dbReference type="GO" id="GO:0072659">
    <property type="term" value="P:protein localization to plasma membrane"/>
    <property type="evidence" value="ECO:0007669"/>
    <property type="project" value="TreeGrafter"/>
</dbReference>